<evidence type="ECO:0000259" key="3">
    <source>
        <dbReference type="Pfam" id="PF12480"/>
    </source>
</evidence>
<dbReference type="AlphaFoldDB" id="A0A7N4NGC4"/>
<feature type="compositionally biased region" description="Low complexity" evidence="2">
    <location>
        <begin position="160"/>
        <end position="174"/>
    </location>
</feature>
<dbReference type="InterPro" id="IPR022168">
    <property type="entry name" value="GARIL-like_Rab2B-bd"/>
</dbReference>
<reference evidence="4 5" key="1">
    <citation type="journal article" date="2011" name="Proc. Natl. Acad. Sci. U.S.A.">
        <title>Genetic diversity and population structure of the endangered marsupial Sarcophilus harrisii (Tasmanian devil).</title>
        <authorList>
            <person name="Miller W."/>
            <person name="Hayes V.M."/>
            <person name="Ratan A."/>
            <person name="Petersen D.C."/>
            <person name="Wittekindt N.E."/>
            <person name="Miller J."/>
            <person name="Walenz B."/>
            <person name="Knight J."/>
            <person name="Qi J."/>
            <person name="Zhao F."/>
            <person name="Wang Q."/>
            <person name="Bedoya-Reina O.C."/>
            <person name="Katiyar N."/>
            <person name="Tomsho L.P."/>
            <person name="Kasson L.M."/>
            <person name="Hardie R.A."/>
            <person name="Woodbridge P."/>
            <person name="Tindall E.A."/>
            <person name="Bertelsen M.F."/>
            <person name="Dixon D."/>
            <person name="Pyecroft S."/>
            <person name="Helgen K.M."/>
            <person name="Lesk A.M."/>
            <person name="Pringle T.H."/>
            <person name="Patterson N."/>
            <person name="Zhang Y."/>
            <person name="Kreiss A."/>
            <person name="Woods G.M."/>
            <person name="Jones M.E."/>
            <person name="Schuster S.C."/>
        </authorList>
    </citation>
    <scope>NUCLEOTIDE SEQUENCE [LARGE SCALE GENOMIC DNA]</scope>
</reference>
<reference evidence="4" key="2">
    <citation type="submission" date="2025-08" db="UniProtKB">
        <authorList>
            <consortium name="Ensembl"/>
        </authorList>
    </citation>
    <scope>IDENTIFICATION</scope>
</reference>
<keyword evidence="5" id="KW-1185">Reference proteome</keyword>
<proteinExistence type="inferred from homology"/>
<dbReference type="GO" id="GO:0005634">
    <property type="term" value="C:nucleus"/>
    <property type="evidence" value="ECO:0007669"/>
    <property type="project" value="TreeGrafter"/>
</dbReference>
<comment type="similarity">
    <text evidence="1">Belongs to the GARIN family.</text>
</comment>
<feature type="compositionally biased region" description="Pro residues" evidence="2">
    <location>
        <begin position="1"/>
        <end position="21"/>
    </location>
</feature>
<reference evidence="4" key="3">
    <citation type="submission" date="2025-09" db="UniProtKB">
        <authorList>
            <consortium name="Ensembl"/>
        </authorList>
    </citation>
    <scope>IDENTIFICATION</scope>
</reference>
<feature type="compositionally biased region" description="Gly residues" evidence="2">
    <location>
        <begin position="184"/>
        <end position="193"/>
    </location>
</feature>
<evidence type="ECO:0000313" key="4">
    <source>
        <dbReference type="Ensembl" id="ENSSHAP00000022908.1"/>
    </source>
</evidence>
<dbReference type="PANTHER" id="PTHR22574:SF5">
    <property type="entry name" value="GOLGI-ASSOCIATED RAB2 INTERACTOR PROTEIN 5A"/>
    <property type="match status" value="1"/>
</dbReference>
<feature type="domain" description="Golgi associated RAB2 interactor protein-like Rab2B-binding" evidence="3">
    <location>
        <begin position="67"/>
        <end position="120"/>
    </location>
</feature>
<evidence type="ECO:0000256" key="1">
    <source>
        <dbReference type="ARBA" id="ARBA00038379"/>
    </source>
</evidence>
<protein>
    <recommendedName>
        <fullName evidence="3">Golgi associated RAB2 interactor protein-like Rab2B-binding domain-containing protein</fullName>
    </recommendedName>
</protein>
<accession>A0A7N4NGC4</accession>
<name>A0A7N4NGC4_SARHA</name>
<dbReference type="InParanoid" id="A0A7N4NGC4"/>
<evidence type="ECO:0000313" key="5">
    <source>
        <dbReference type="Proteomes" id="UP000007648"/>
    </source>
</evidence>
<dbReference type="Ensembl" id="ENSSHAT00000038762.1">
    <property type="protein sequence ID" value="ENSSHAP00000022908.1"/>
    <property type="gene ID" value="ENSSHAG00000028885.1"/>
</dbReference>
<feature type="region of interest" description="Disordered" evidence="2">
    <location>
        <begin position="1"/>
        <end position="29"/>
    </location>
</feature>
<dbReference type="GeneTree" id="ENSGT00940000162319"/>
<sequence>ARPRPPGPPPILVQPHPPEPGPALLGRWSSRAGPALLGQPLSRARPRPPAAPFLIPSRGWGRGQADPLQFVELFIHDEKRQQLKVKLRSGRTFYLQLRAPASEDQEFGRWVRLLYRLRFHSGTRVPFTQAPGPPEEEGPCRRTRGPPSAAARESAATDRWSGSWPWPGSSCPPSQMGETEAPSRGGGLGPGTQ</sequence>
<dbReference type="Pfam" id="PF12480">
    <property type="entry name" value="GARIL_Rab2_bd"/>
    <property type="match status" value="1"/>
</dbReference>
<organism evidence="4 5">
    <name type="scientific">Sarcophilus harrisii</name>
    <name type="common">Tasmanian devil</name>
    <name type="synonym">Sarcophilus laniarius</name>
    <dbReference type="NCBI Taxonomy" id="9305"/>
    <lineage>
        <taxon>Eukaryota</taxon>
        <taxon>Metazoa</taxon>
        <taxon>Chordata</taxon>
        <taxon>Craniata</taxon>
        <taxon>Vertebrata</taxon>
        <taxon>Euteleostomi</taxon>
        <taxon>Mammalia</taxon>
        <taxon>Metatheria</taxon>
        <taxon>Dasyuromorphia</taxon>
        <taxon>Dasyuridae</taxon>
        <taxon>Sarcophilus</taxon>
    </lineage>
</organism>
<feature type="region of interest" description="Disordered" evidence="2">
    <location>
        <begin position="124"/>
        <end position="193"/>
    </location>
</feature>
<dbReference type="PANTHER" id="PTHR22574">
    <property type="match status" value="1"/>
</dbReference>
<evidence type="ECO:0000256" key="2">
    <source>
        <dbReference type="SAM" id="MobiDB-lite"/>
    </source>
</evidence>
<dbReference type="Proteomes" id="UP000007648">
    <property type="component" value="Unassembled WGS sequence"/>
</dbReference>